<name>A0ABS8KY18_9HYPH</name>
<keyword evidence="5" id="KW-0862">Zinc</keyword>
<dbReference type="PANTHER" id="PTHR11040:SF211">
    <property type="entry name" value="ZINC TRANSPORTER ZIP11"/>
    <property type="match status" value="1"/>
</dbReference>
<reference evidence="9 10" key="1">
    <citation type="submission" date="2021-11" db="EMBL/GenBank/DDBJ databases">
        <authorList>
            <person name="Lee D.-H."/>
            <person name="Kim S.-B."/>
        </authorList>
    </citation>
    <scope>NUCLEOTIDE SEQUENCE [LARGE SCALE GENOMIC DNA]</scope>
    <source>
        <strain evidence="9 10">KCTC 52223</strain>
    </source>
</reference>
<evidence type="ECO:0000313" key="9">
    <source>
        <dbReference type="EMBL" id="MCC8430971.1"/>
    </source>
</evidence>
<dbReference type="PANTHER" id="PTHR11040">
    <property type="entry name" value="ZINC/IRON TRANSPORTER"/>
    <property type="match status" value="1"/>
</dbReference>
<accession>A0ABS8KY18</accession>
<comment type="similarity">
    <text evidence="2">Belongs to the ZIP transporter (TC 2.A.5) family.</text>
</comment>
<keyword evidence="3" id="KW-1003">Cell membrane</keyword>
<evidence type="ECO:0000256" key="6">
    <source>
        <dbReference type="ARBA" id="ARBA00022989"/>
    </source>
</evidence>
<evidence type="ECO:0000256" key="2">
    <source>
        <dbReference type="ARBA" id="ARBA00006939"/>
    </source>
</evidence>
<comment type="subcellular location">
    <subcellularLocation>
        <location evidence="1">Cell membrane</location>
        <topology evidence="1">Multi-pass membrane protein</topology>
    </subcellularLocation>
</comment>
<sequence>MAVGVGFGGDDSGKAIALAIGIGLQNMPEGLAVAVALLSLNYGRAQAFFVALLTGLAEPIGGLLGAGAVTIAQSLLPWGLAYAGGAMIFVISDEIIPETHRRGFENHGTVGLMIGLVVMMFLDVMLG</sequence>
<gene>
    <name evidence="9" type="ORF">LJ725_18510</name>
</gene>
<dbReference type="EMBL" id="JAJISD010000008">
    <property type="protein sequence ID" value="MCC8430971.1"/>
    <property type="molecule type" value="Genomic_DNA"/>
</dbReference>
<evidence type="ECO:0000313" key="10">
    <source>
        <dbReference type="Proteomes" id="UP001198862"/>
    </source>
</evidence>
<protein>
    <submittedName>
        <fullName evidence="9">ZIP family metal transporter</fullName>
    </submittedName>
</protein>
<proteinExistence type="inferred from homology"/>
<dbReference type="Proteomes" id="UP001198862">
    <property type="component" value="Unassembled WGS sequence"/>
</dbReference>
<keyword evidence="6 8" id="KW-1133">Transmembrane helix</keyword>
<evidence type="ECO:0000256" key="5">
    <source>
        <dbReference type="ARBA" id="ARBA00022833"/>
    </source>
</evidence>
<organism evidence="9 10">
    <name type="scientific">Reyranella aquatilis</name>
    <dbReference type="NCBI Taxonomy" id="2035356"/>
    <lineage>
        <taxon>Bacteria</taxon>
        <taxon>Pseudomonadati</taxon>
        <taxon>Pseudomonadota</taxon>
        <taxon>Alphaproteobacteria</taxon>
        <taxon>Hyphomicrobiales</taxon>
        <taxon>Reyranellaceae</taxon>
        <taxon>Reyranella</taxon>
    </lineage>
</organism>
<evidence type="ECO:0000256" key="3">
    <source>
        <dbReference type="ARBA" id="ARBA00022475"/>
    </source>
</evidence>
<evidence type="ECO:0000256" key="7">
    <source>
        <dbReference type="ARBA" id="ARBA00023136"/>
    </source>
</evidence>
<evidence type="ECO:0000256" key="4">
    <source>
        <dbReference type="ARBA" id="ARBA00022692"/>
    </source>
</evidence>
<dbReference type="InterPro" id="IPR003689">
    <property type="entry name" value="ZIP"/>
</dbReference>
<keyword evidence="10" id="KW-1185">Reference proteome</keyword>
<comment type="caution">
    <text evidence="9">The sequence shown here is derived from an EMBL/GenBank/DDBJ whole genome shotgun (WGS) entry which is preliminary data.</text>
</comment>
<evidence type="ECO:0000256" key="8">
    <source>
        <dbReference type="SAM" id="Phobius"/>
    </source>
</evidence>
<evidence type="ECO:0000256" key="1">
    <source>
        <dbReference type="ARBA" id="ARBA00004651"/>
    </source>
</evidence>
<feature type="transmembrane region" description="Helical" evidence="8">
    <location>
        <begin position="75"/>
        <end position="96"/>
    </location>
</feature>
<keyword evidence="4 8" id="KW-0812">Transmembrane</keyword>
<keyword evidence="7 8" id="KW-0472">Membrane</keyword>
<feature type="transmembrane region" description="Helical" evidence="8">
    <location>
        <begin position="108"/>
        <end position="126"/>
    </location>
</feature>
<dbReference type="Pfam" id="PF02535">
    <property type="entry name" value="Zip"/>
    <property type="match status" value="1"/>
</dbReference>
<feature type="transmembrane region" description="Helical" evidence="8">
    <location>
        <begin position="47"/>
        <end position="69"/>
    </location>
</feature>
<feature type="transmembrane region" description="Helical" evidence="8">
    <location>
        <begin position="15"/>
        <end position="40"/>
    </location>
</feature>